<evidence type="ECO:0000313" key="3">
    <source>
        <dbReference type="EMBL" id="CAI9085120.1"/>
    </source>
</evidence>
<dbReference type="SUPFAM" id="SSF143422">
    <property type="entry name" value="Transposase IS200-like"/>
    <property type="match status" value="1"/>
</dbReference>
<dbReference type="InterPro" id="IPR002686">
    <property type="entry name" value="Transposase_17"/>
</dbReference>
<dbReference type="InterPro" id="IPR036515">
    <property type="entry name" value="Transposase_17_sf"/>
</dbReference>
<dbReference type="Pfam" id="PF01797">
    <property type="entry name" value="Y1_Tnp"/>
    <property type="match status" value="1"/>
</dbReference>
<protein>
    <submittedName>
        <fullName evidence="3">Y1_Tnp domain-containing protein</fullName>
    </submittedName>
</protein>
<evidence type="ECO:0000313" key="4">
    <source>
        <dbReference type="Proteomes" id="UP001161497"/>
    </source>
</evidence>
<organism evidence="3 4">
    <name type="scientific">Candidatus Methylacidiphilum fumarolicum</name>
    <dbReference type="NCBI Taxonomy" id="591154"/>
    <lineage>
        <taxon>Bacteria</taxon>
        <taxon>Pseudomonadati</taxon>
        <taxon>Verrucomicrobiota</taxon>
        <taxon>Methylacidiphilae</taxon>
        <taxon>Methylacidiphilales</taxon>
        <taxon>Methylacidiphilaceae</taxon>
        <taxon>Methylacidiphilum (ex Ratnadevi et al. 2023)</taxon>
    </lineage>
</organism>
<gene>
    <name evidence="3" type="ORF">MFUM_0739</name>
</gene>
<name>A0ABM9IBT4_9BACT</name>
<sequence length="134" mass="14955">MGQQLFELSGESDHLHLLLALPANHEISRLVKSLKTTSFWLLRREYTTMVVRFSRKPSFLEPFILGYQVRESPINRTQRGYRIARGRGIGWPSPPVKPRALASALSDGGDKTEGSGGGKIVNTGMLTMERKKSS</sequence>
<accession>A0ABM9IBT4</accession>
<dbReference type="RefSeq" id="WP_079199621.1">
    <property type="nucleotide sequence ID" value="NZ_JAHXRZ010000028.1"/>
</dbReference>
<evidence type="ECO:0000256" key="1">
    <source>
        <dbReference type="SAM" id="MobiDB-lite"/>
    </source>
</evidence>
<dbReference type="Gene3D" id="3.30.70.1290">
    <property type="entry name" value="Transposase IS200-like"/>
    <property type="match status" value="1"/>
</dbReference>
<proteinExistence type="predicted"/>
<dbReference type="Proteomes" id="UP001161497">
    <property type="component" value="Chromosome"/>
</dbReference>
<dbReference type="EMBL" id="OX458932">
    <property type="protein sequence ID" value="CAI9085120.1"/>
    <property type="molecule type" value="Genomic_DNA"/>
</dbReference>
<reference evidence="3" key="1">
    <citation type="submission" date="2023-03" db="EMBL/GenBank/DDBJ databases">
        <authorList>
            <person name="Cremers G."/>
            <person name="Picone N."/>
        </authorList>
    </citation>
    <scope>NUCLEOTIDE SEQUENCE</scope>
    <source>
        <strain evidence="3">Sample_alias</strain>
    </source>
</reference>
<feature type="region of interest" description="Disordered" evidence="1">
    <location>
        <begin position="88"/>
        <end position="121"/>
    </location>
</feature>
<evidence type="ECO:0000259" key="2">
    <source>
        <dbReference type="Pfam" id="PF01797"/>
    </source>
</evidence>
<keyword evidence="4" id="KW-1185">Reference proteome</keyword>
<feature type="domain" description="Transposase IS200-like" evidence="2">
    <location>
        <begin position="3"/>
        <end position="53"/>
    </location>
</feature>